<accession>A0A812Y521</accession>
<dbReference type="AlphaFoldDB" id="A0A812Y521"/>
<dbReference type="Proteomes" id="UP000649617">
    <property type="component" value="Unassembled WGS sequence"/>
</dbReference>
<proteinExistence type="predicted"/>
<dbReference type="InterPro" id="IPR001650">
    <property type="entry name" value="Helicase_C-like"/>
</dbReference>
<dbReference type="EMBL" id="CAJNIZ010046973">
    <property type="protein sequence ID" value="CAE7760244.1"/>
    <property type="molecule type" value="Genomic_DNA"/>
</dbReference>
<evidence type="ECO:0000313" key="3">
    <source>
        <dbReference type="Proteomes" id="UP000649617"/>
    </source>
</evidence>
<dbReference type="SUPFAM" id="SSF52540">
    <property type="entry name" value="P-loop containing nucleoside triphosphate hydrolases"/>
    <property type="match status" value="1"/>
</dbReference>
<comment type="caution">
    <text evidence="2">The sequence shown here is derived from an EMBL/GenBank/DDBJ whole genome shotgun (WGS) entry which is preliminary data.</text>
</comment>
<evidence type="ECO:0000313" key="2">
    <source>
        <dbReference type="EMBL" id="CAE7760244.1"/>
    </source>
</evidence>
<reference evidence="2" key="1">
    <citation type="submission" date="2021-02" db="EMBL/GenBank/DDBJ databases">
        <authorList>
            <person name="Dougan E. K."/>
            <person name="Rhodes N."/>
            <person name="Thang M."/>
            <person name="Chan C."/>
        </authorList>
    </citation>
    <scope>NUCLEOTIDE SEQUENCE</scope>
</reference>
<keyword evidence="3" id="KW-1185">Reference proteome</keyword>
<dbReference type="InterPro" id="IPR027417">
    <property type="entry name" value="P-loop_NTPase"/>
</dbReference>
<gene>
    <name evidence="2" type="primary">NPH1</name>
    <name evidence="2" type="ORF">SPIL2461_LOCUS22166</name>
</gene>
<dbReference type="Pfam" id="PF00271">
    <property type="entry name" value="Helicase_C"/>
    <property type="match status" value="1"/>
</dbReference>
<dbReference type="OrthoDB" id="425112at2759"/>
<feature type="domain" description="Helicase C-terminal" evidence="1">
    <location>
        <begin position="217"/>
        <end position="320"/>
    </location>
</feature>
<sequence>MKPRYWAQAADDADDVPHPPAAPLRAYRFTSAGGRAAEVVDGVPRGCIFKVGFDGKVVLMDEGHHLVRPNKVYESQLKNLRQYVESARNSVFVSCTGSMEADSSAGIENQAMSDEGFLSSHHKRGLGFPRQIPTACADGAFSEELEGLVQREELSGHSLSLYLYQAIRVQKEETPEQTLANYTNIHVYSGSAGQPTCKAQIMKYSNCRPKFTLAVEEVVTAAKKGQKSLVMVSKRTGYKAMLWLLEAAAKKHGFSVAEYDQLADFNSTENRNGKNFMVLILTTEHGGESIQAFCVRAMLLLDVPTRYADLKQRCGRVVRCRSHEDLPEADRDVRFVFFVAEMPDCGQNEVGAFALWALCGYWNGPKRINYSSEPDPEEITEISEAFSQSMSRRRIQSLEHLTRSLPRIGIPKLLSEVADPAEYPKSARRLQAGLQQLLDKPESIAEVTEMLPTTTYDEVKVEELMQQLAEMAPALDLVRCSAIDAGFY</sequence>
<organism evidence="2 3">
    <name type="scientific">Symbiodinium pilosum</name>
    <name type="common">Dinoflagellate</name>
    <dbReference type="NCBI Taxonomy" id="2952"/>
    <lineage>
        <taxon>Eukaryota</taxon>
        <taxon>Sar</taxon>
        <taxon>Alveolata</taxon>
        <taxon>Dinophyceae</taxon>
        <taxon>Suessiales</taxon>
        <taxon>Symbiodiniaceae</taxon>
        <taxon>Symbiodinium</taxon>
    </lineage>
</organism>
<name>A0A812Y521_SYMPI</name>
<dbReference type="Gene3D" id="3.40.50.300">
    <property type="entry name" value="P-loop containing nucleotide triphosphate hydrolases"/>
    <property type="match status" value="1"/>
</dbReference>
<protein>
    <submittedName>
        <fullName evidence="2">NPH1 protein</fullName>
    </submittedName>
</protein>
<evidence type="ECO:0000259" key="1">
    <source>
        <dbReference type="Pfam" id="PF00271"/>
    </source>
</evidence>